<dbReference type="InterPro" id="IPR014776">
    <property type="entry name" value="4pyrrole_Mease_sub2"/>
</dbReference>
<dbReference type="EC" id="2.1.1.107" evidence="2"/>
<keyword evidence="6" id="KW-0627">Porphyrin biosynthesis</keyword>
<name>A0AAP2DX10_9BACT</name>
<dbReference type="GO" id="GO:0004851">
    <property type="term" value="F:uroporphyrin-III C-methyltransferase activity"/>
    <property type="evidence" value="ECO:0007669"/>
    <property type="project" value="UniProtKB-EC"/>
</dbReference>
<dbReference type="PANTHER" id="PTHR45790:SF3">
    <property type="entry name" value="S-ADENOSYL-L-METHIONINE-DEPENDENT UROPORPHYRINOGEN III METHYLTRANSFERASE, CHLOROPLASTIC"/>
    <property type="match status" value="1"/>
</dbReference>
<keyword evidence="11" id="KW-1185">Reference proteome</keyword>
<gene>
    <name evidence="10" type="primary">cobA</name>
    <name evidence="10" type="ORF">KK062_11540</name>
</gene>
<evidence type="ECO:0000256" key="8">
    <source>
        <dbReference type="RuleBase" id="RU003960"/>
    </source>
</evidence>
<dbReference type="Gene3D" id="3.30.950.10">
    <property type="entry name" value="Methyltransferase, Cobalt-precorrin-4 Transmethylase, Domain 2"/>
    <property type="match status" value="1"/>
</dbReference>
<evidence type="ECO:0000256" key="3">
    <source>
        <dbReference type="ARBA" id="ARBA00022603"/>
    </source>
</evidence>
<dbReference type="InterPro" id="IPR014777">
    <property type="entry name" value="4pyrrole_Mease_sub1"/>
</dbReference>
<organism evidence="10 11">
    <name type="scientific">Dawidia cretensis</name>
    <dbReference type="NCBI Taxonomy" id="2782350"/>
    <lineage>
        <taxon>Bacteria</taxon>
        <taxon>Pseudomonadati</taxon>
        <taxon>Bacteroidota</taxon>
        <taxon>Cytophagia</taxon>
        <taxon>Cytophagales</taxon>
        <taxon>Chryseotaleaceae</taxon>
        <taxon>Dawidia</taxon>
    </lineage>
</organism>
<dbReference type="NCBIfam" id="NF004790">
    <property type="entry name" value="PRK06136.1"/>
    <property type="match status" value="1"/>
</dbReference>
<evidence type="ECO:0000256" key="7">
    <source>
        <dbReference type="ARBA" id="ARBA00025705"/>
    </source>
</evidence>
<dbReference type="GO" id="GO:0019354">
    <property type="term" value="P:siroheme biosynthetic process"/>
    <property type="evidence" value="ECO:0007669"/>
    <property type="project" value="InterPro"/>
</dbReference>
<dbReference type="InterPro" id="IPR035996">
    <property type="entry name" value="4pyrrol_Methylase_sf"/>
</dbReference>
<evidence type="ECO:0000256" key="2">
    <source>
        <dbReference type="ARBA" id="ARBA00012162"/>
    </source>
</evidence>
<keyword evidence="3 8" id="KW-0489">Methyltransferase</keyword>
<dbReference type="Gene3D" id="3.40.1010.10">
    <property type="entry name" value="Cobalt-precorrin-4 Transmethylase, Domain 1"/>
    <property type="match status" value="1"/>
</dbReference>
<evidence type="ECO:0000256" key="1">
    <source>
        <dbReference type="ARBA" id="ARBA00005879"/>
    </source>
</evidence>
<dbReference type="SUPFAM" id="SSF53790">
    <property type="entry name" value="Tetrapyrrole methylase"/>
    <property type="match status" value="1"/>
</dbReference>
<dbReference type="PANTHER" id="PTHR45790">
    <property type="entry name" value="SIROHEME SYNTHASE-RELATED"/>
    <property type="match status" value="1"/>
</dbReference>
<dbReference type="FunFam" id="3.40.1010.10:FF:000001">
    <property type="entry name" value="Siroheme synthase"/>
    <property type="match status" value="1"/>
</dbReference>
<comment type="caution">
    <text evidence="10">The sequence shown here is derived from an EMBL/GenBank/DDBJ whole genome shotgun (WGS) entry which is preliminary data.</text>
</comment>
<dbReference type="RefSeq" id="WP_254084450.1">
    <property type="nucleotide sequence ID" value="NZ_JAHESE010000009.1"/>
</dbReference>
<comment type="pathway">
    <text evidence="7">Porphyrin-containing compound metabolism; siroheme biosynthesis; precorrin-2 from uroporphyrinogen III: step 1/1.</text>
</comment>
<dbReference type="PROSITE" id="PS00840">
    <property type="entry name" value="SUMT_2"/>
    <property type="match status" value="1"/>
</dbReference>
<comment type="similarity">
    <text evidence="1 8">Belongs to the precorrin methyltransferase family.</text>
</comment>
<keyword evidence="5" id="KW-0949">S-adenosyl-L-methionine</keyword>
<dbReference type="InterPro" id="IPR000878">
    <property type="entry name" value="4pyrrol_Mease"/>
</dbReference>
<evidence type="ECO:0000256" key="6">
    <source>
        <dbReference type="ARBA" id="ARBA00023244"/>
    </source>
</evidence>
<evidence type="ECO:0000259" key="9">
    <source>
        <dbReference type="Pfam" id="PF00590"/>
    </source>
</evidence>
<dbReference type="AlphaFoldDB" id="A0AAP2DX10"/>
<evidence type="ECO:0000256" key="5">
    <source>
        <dbReference type="ARBA" id="ARBA00022691"/>
    </source>
</evidence>
<keyword evidence="4 8" id="KW-0808">Transferase</keyword>
<feature type="domain" description="Tetrapyrrole methylase" evidence="9">
    <location>
        <begin position="7"/>
        <end position="210"/>
    </location>
</feature>
<dbReference type="Pfam" id="PF00590">
    <property type="entry name" value="TP_methylase"/>
    <property type="match status" value="1"/>
</dbReference>
<evidence type="ECO:0000313" key="11">
    <source>
        <dbReference type="Proteomes" id="UP001319080"/>
    </source>
</evidence>
<dbReference type="NCBIfam" id="TIGR01469">
    <property type="entry name" value="cobA_cysG_Cterm"/>
    <property type="match status" value="1"/>
</dbReference>
<dbReference type="CDD" id="cd11642">
    <property type="entry name" value="SUMT"/>
    <property type="match status" value="1"/>
</dbReference>
<protein>
    <recommendedName>
        <fullName evidence="2">uroporphyrinogen-III C-methyltransferase</fullName>
        <ecNumber evidence="2">2.1.1.107</ecNumber>
    </recommendedName>
</protein>
<evidence type="ECO:0000313" key="10">
    <source>
        <dbReference type="EMBL" id="MBT1708861.1"/>
    </source>
</evidence>
<accession>A0AAP2DX10</accession>
<sequence>MMRSEAKVMLVGAGPGDPELISVKGLKAVAQADVLLYDALVAPALLEQVKPGCRLVYVGKRRGHKAFEQEEINALLLFYAQRHVTVVRLKGGDPFVFGRGHEELMYLQQHGIAAEVIPGISSALAAPAAAGIPLTKRHVNESFWVVTGVLSDGSLAGDLYHAAQSTATVIILMGMAQLPEIVRLFSQARSPLEPIAIIQNATCADQQIAISMLCNITETVQQQGLTSPAVMVIGKVVDEHTLNHALTLQKDPYLVKRS</sequence>
<dbReference type="InterPro" id="IPR003043">
    <property type="entry name" value="Uropor_MeTrfase_CS"/>
</dbReference>
<dbReference type="GO" id="GO:0032259">
    <property type="term" value="P:methylation"/>
    <property type="evidence" value="ECO:0007669"/>
    <property type="project" value="UniProtKB-KW"/>
</dbReference>
<reference evidence="10 11" key="1">
    <citation type="submission" date="2021-05" db="EMBL/GenBank/DDBJ databases">
        <title>A Polyphasic approach of four new species of the genus Ohtaekwangia: Ohtaekwangia histidinii sp. nov., Ohtaekwangia cretensis sp. nov., Ohtaekwangia indiensis sp. nov., Ohtaekwangia reichenbachii sp. nov. from diverse environment.</title>
        <authorList>
            <person name="Octaviana S."/>
        </authorList>
    </citation>
    <scope>NUCLEOTIDE SEQUENCE [LARGE SCALE GENOMIC DNA]</scope>
    <source>
        <strain evidence="10 11">PWU5</strain>
    </source>
</reference>
<evidence type="ECO:0000256" key="4">
    <source>
        <dbReference type="ARBA" id="ARBA00022679"/>
    </source>
</evidence>
<dbReference type="EMBL" id="JAHESE010000009">
    <property type="protein sequence ID" value="MBT1708861.1"/>
    <property type="molecule type" value="Genomic_DNA"/>
</dbReference>
<dbReference type="InterPro" id="IPR050161">
    <property type="entry name" value="Siro_Cobalamin_biosynth"/>
</dbReference>
<proteinExistence type="inferred from homology"/>
<dbReference type="Proteomes" id="UP001319080">
    <property type="component" value="Unassembled WGS sequence"/>
</dbReference>
<dbReference type="InterPro" id="IPR006366">
    <property type="entry name" value="CobA/CysG_C"/>
</dbReference>